<evidence type="ECO:0000256" key="3">
    <source>
        <dbReference type="SAM" id="MobiDB-lite"/>
    </source>
</evidence>
<dbReference type="GO" id="GO:0030182">
    <property type="term" value="P:neuron differentiation"/>
    <property type="evidence" value="ECO:0007669"/>
    <property type="project" value="TreeGrafter"/>
</dbReference>
<feature type="DNA-binding region" description="HMG box" evidence="2">
    <location>
        <begin position="17"/>
        <end position="85"/>
    </location>
</feature>
<feature type="region of interest" description="Disordered" evidence="3">
    <location>
        <begin position="90"/>
        <end position="118"/>
    </location>
</feature>
<evidence type="ECO:0000256" key="2">
    <source>
        <dbReference type="PROSITE-ProRule" id="PRU00267"/>
    </source>
</evidence>
<keyword evidence="1 2" id="KW-0238">DNA-binding</keyword>
<dbReference type="GO" id="GO:0001228">
    <property type="term" value="F:DNA-binding transcription activator activity, RNA polymerase II-specific"/>
    <property type="evidence" value="ECO:0007669"/>
    <property type="project" value="TreeGrafter"/>
</dbReference>
<protein>
    <recommendedName>
        <fullName evidence="4">HMG box domain-containing protein</fullName>
    </recommendedName>
</protein>
<keyword evidence="6" id="KW-1185">Reference proteome</keyword>
<dbReference type="OrthoDB" id="6247875at2759"/>
<dbReference type="Gene3D" id="1.10.30.10">
    <property type="entry name" value="High mobility group box domain"/>
    <property type="match status" value="1"/>
</dbReference>
<dbReference type="GO" id="GO:0005634">
    <property type="term" value="C:nucleus"/>
    <property type="evidence" value="ECO:0007669"/>
    <property type="project" value="UniProtKB-UniRule"/>
</dbReference>
<evidence type="ECO:0000313" key="5">
    <source>
        <dbReference type="EMBL" id="VDN38904.1"/>
    </source>
</evidence>
<accession>A0A3P7N8G9</accession>
<dbReference type="InterPro" id="IPR050140">
    <property type="entry name" value="SRY-related_HMG-box_TF-like"/>
</dbReference>
<dbReference type="PANTHER" id="PTHR10270:SF323">
    <property type="entry name" value="TRANSCRIPTION FACTOR SOX-14-RELATED"/>
    <property type="match status" value="1"/>
</dbReference>
<reference evidence="5 6" key="1">
    <citation type="submission" date="2018-11" db="EMBL/GenBank/DDBJ databases">
        <authorList>
            <consortium name="Pathogen Informatics"/>
        </authorList>
    </citation>
    <scope>NUCLEOTIDE SEQUENCE [LARGE SCALE GENOMIC DNA]</scope>
</reference>
<dbReference type="AlphaFoldDB" id="A0A3P7N8G9"/>
<feature type="compositionally biased region" description="Pro residues" evidence="3">
    <location>
        <begin position="106"/>
        <end position="116"/>
    </location>
</feature>
<dbReference type="SUPFAM" id="SSF47095">
    <property type="entry name" value="HMG-box"/>
    <property type="match status" value="1"/>
</dbReference>
<dbReference type="InterPro" id="IPR009071">
    <property type="entry name" value="HMG_box_dom"/>
</dbReference>
<dbReference type="GO" id="GO:0000122">
    <property type="term" value="P:negative regulation of transcription by RNA polymerase II"/>
    <property type="evidence" value="ECO:0007669"/>
    <property type="project" value="TreeGrafter"/>
</dbReference>
<sequence length="208" mass="23233">MMRLVSFIVAPGWSAVVKVIPELRNIFAQYVRRLTLYAFPDAPNVHISRRMGVLWRTLAPIDREAFSDEARRLQDLHALEFPDYKYRPRKRNRVGAKEPSTEPLRLPSPPPPPPPVQSDTINSVESLLYPINPLLPGKLTDRTSIGLNEMVSRLDASSPLMVQVPDQPIKTEPPSSLDVDTSSSTSLLSHCCSDGRSINWAGSVHQTT</sequence>
<gene>
    <name evidence="5" type="ORF">DILT_LOCUS17711</name>
</gene>
<evidence type="ECO:0000259" key="4">
    <source>
        <dbReference type="PROSITE" id="PS50118"/>
    </source>
</evidence>
<dbReference type="Proteomes" id="UP000281553">
    <property type="component" value="Unassembled WGS sequence"/>
</dbReference>
<dbReference type="EMBL" id="UYRU01094197">
    <property type="protein sequence ID" value="VDN38904.1"/>
    <property type="molecule type" value="Genomic_DNA"/>
</dbReference>
<proteinExistence type="predicted"/>
<name>A0A3P7N8G9_DIBLA</name>
<dbReference type="GO" id="GO:0000978">
    <property type="term" value="F:RNA polymerase II cis-regulatory region sequence-specific DNA binding"/>
    <property type="evidence" value="ECO:0007669"/>
    <property type="project" value="TreeGrafter"/>
</dbReference>
<feature type="domain" description="HMG box" evidence="4">
    <location>
        <begin position="17"/>
        <end position="85"/>
    </location>
</feature>
<feature type="non-terminal residue" evidence="5">
    <location>
        <position position="208"/>
    </location>
</feature>
<dbReference type="PANTHER" id="PTHR10270">
    <property type="entry name" value="SOX TRANSCRIPTION FACTOR"/>
    <property type="match status" value="1"/>
</dbReference>
<dbReference type="PROSITE" id="PS50118">
    <property type="entry name" value="HMG_BOX_2"/>
    <property type="match status" value="1"/>
</dbReference>
<evidence type="ECO:0000313" key="6">
    <source>
        <dbReference type="Proteomes" id="UP000281553"/>
    </source>
</evidence>
<dbReference type="GO" id="GO:0007420">
    <property type="term" value="P:brain development"/>
    <property type="evidence" value="ECO:0007669"/>
    <property type="project" value="TreeGrafter"/>
</dbReference>
<dbReference type="InterPro" id="IPR036910">
    <property type="entry name" value="HMG_box_dom_sf"/>
</dbReference>
<organism evidence="5 6">
    <name type="scientific">Dibothriocephalus latus</name>
    <name type="common">Fish tapeworm</name>
    <name type="synonym">Diphyllobothrium latum</name>
    <dbReference type="NCBI Taxonomy" id="60516"/>
    <lineage>
        <taxon>Eukaryota</taxon>
        <taxon>Metazoa</taxon>
        <taxon>Spiralia</taxon>
        <taxon>Lophotrochozoa</taxon>
        <taxon>Platyhelminthes</taxon>
        <taxon>Cestoda</taxon>
        <taxon>Eucestoda</taxon>
        <taxon>Diphyllobothriidea</taxon>
        <taxon>Diphyllobothriidae</taxon>
        <taxon>Dibothriocephalus</taxon>
    </lineage>
</organism>
<keyword evidence="2" id="KW-0539">Nucleus</keyword>
<evidence type="ECO:0000256" key="1">
    <source>
        <dbReference type="ARBA" id="ARBA00023125"/>
    </source>
</evidence>